<proteinExistence type="predicted"/>
<evidence type="ECO:0000313" key="3">
    <source>
        <dbReference type="Proteomes" id="UP001198439"/>
    </source>
</evidence>
<dbReference type="RefSeq" id="WP_227279297.1">
    <property type="nucleotide sequence ID" value="NZ_DBGDQT010000026.1"/>
</dbReference>
<feature type="transmembrane region" description="Helical" evidence="1">
    <location>
        <begin position="130"/>
        <end position="153"/>
    </location>
</feature>
<dbReference type="Proteomes" id="UP001198439">
    <property type="component" value="Unassembled WGS sequence"/>
</dbReference>
<protein>
    <recommendedName>
        <fullName evidence="4">DUF4405 domain-containing protein</fullName>
    </recommendedName>
</protein>
<keyword evidence="1" id="KW-0812">Transmembrane</keyword>
<evidence type="ECO:0008006" key="4">
    <source>
        <dbReference type="Google" id="ProtNLM"/>
    </source>
</evidence>
<organism evidence="2 3">
    <name type="scientific">Faecalibacillus faecis</name>
    <dbReference type="NCBI Taxonomy" id="1982628"/>
    <lineage>
        <taxon>Bacteria</taxon>
        <taxon>Bacillati</taxon>
        <taxon>Bacillota</taxon>
        <taxon>Erysipelotrichia</taxon>
        <taxon>Erysipelotrichales</taxon>
        <taxon>Coprobacillaceae</taxon>
        <taxon>Faecalibacillus</taxon>
    </lineage>
</organism>
<evidence type="ECO:0000256" key="1">
    <source>
        <dbReference type="SAM" id="Phobius"/>
    </source>
</evidence>
<sequence>MRKVIDVGMMILLLLLMAFPFTGQDIHIFLGIIMIVFFIIHHYLNRRWYLSLFKGKKTKIQILFITINSLLLISIFGVVLSGLTLAGYVPIMSYFLARKMHLVCSYWSYLLMGLHVGLHLQVIKMIKNQIIVYGIMLIGIILFTKNQILIYLLNMSDFLYVSDQMNIVIYMFEYLMIFILFILFMNVIIKEMKKK</sequence>
<gene>
    <name evidence="2" type="ORF">LJD69_03570</name>
</gene>
<evidence type="ECO:0000313" key="2">
    <source>
        <dbReference type="EMBL" id="MCB8609677.1"/>
    </source>
</evidence>
<keyword evidence="1" id="KW-1133">Transmembrane helix</keyword>
<feature type="transmembrane region" description="Helical" evidence="1">
    <location>
        <begin position="100"/>
        <end position="118"/>
    </location>
</feature>
<accession>A0AAW4VPU3</accession>
<reference evidence="2" key="1">
    <citation type="submission" date="2021-10" db="EMBL/GenBank/DDBJ databases">
        <title>Collection of gut derived symbiotic bacterial strains cultured from healthy donors.</title>
        <authorList>
            <person name="Lin H."/>
            <person name="Littmann E."/>
            <person name="Kohout C."/>
            <person name="Pamer E.G."/>
        </authorList>
    </citation>
    <scope>NUCLEOTIDE SEQUENCE</scope>
    <source>
        <strain evidence="2">DFI.4.48</strain>
    </source>
</reference>
<feature type="transmembrane region" description="Helical" evidence="1">
    <location>
        <begin position="28"/>
        <end position="44"/>
    </location>
</feature>
<name>A0AAW4VPU3_9FIRM</name>
<feature type="transmembrane region" description="Helical" evidence="1">
    <location>
        <begin position="7"/>
        <end position="22"/>
    </location>
</feature>
<dbReference type="AlphaFoldDB" id="A0AAW4VPU3"/>
<keyword evidence="1" id="KW-0472">Membrane</keyword>
<dbReference type="EMBL" id="JAJDKZ010000007">
    <property type="protein sequence ID" value="MCB8609677.1"/>
    <property type="molecule type" value="Genomic_DNA"/>
</dbReference>
<comment type="caution">
    <text evidence="2">The sequence shown here is derived from an EMBL/GenBank/DDBJ whole genome shotgun (WGS) entry which is preliminary data.</text>
</comment>
<feature type="transmembrane region" description="Helical" evidence="1">
    <location>
        <begin position="65"/>
        <end position="88"/>
    </location>
</feature>
<feature type="transmembrane region" description="Helical" evidence="1">
    <location>
        <begin position="165"/>
        <end position="189"/>
    </location>
</feature>